<evidence type="ECO:0000256" key="2">
    <source>
        <dbReference type="ARBA" id="ARBA00005998"/>
    </source>
</evidence>
<comment type="function">
    <text evidence="11">Transcriptional regulator that controls a genetic switch in male development. It is necessary and sufficient for initiating male sex determination by directing the development of supporting cell precursors (pre-Sertoli cells) as Sertoli rather than granulosa cells. Involved in different aspects of gene regulation including promoter activation or repression. Binds to the DNA consensus sequence 5'-[AT]AACAA[AT]-3'. SRY HMG box recognizes DNA by partial intercalation in the minor groove and promotes DNA bending. Also involved in pre-mRNA splicing. In male adult brain involved in the maintenance of motor functions of dopaminergic neurons.</text>
</comment>
<dbReference type="PANTHER" id="PTHR10270:SF161">
    <property type="entry name" value="SEX-DETERMINING REGION Y PROTEIN"/>
    <property type="match status" value="1"/>
</dbReference>
<feature type="region of interest" description="Disordered" evidence="13">
    <location>
        <begin position="14"/>
        <end position="103"/>
    </location>
</feature>
<dbReference type="GO" id="GO:0030154">
    <property type="term" value="P:cell differentiation"/>
    <property type="evidence" value="ECO:0007669"/>
    <property type="project" value="UniProtKB-KW"/>
</dbReference>
<keyword evidence="12" id="KW-0539">Nucleus</keyword>
<evidence type="ECO:0000256" key="11">
    <source>
        <dbReference type="ARBA" id="ARBA00045821"/>
    </source>
</evidence>
<comment type="similarity">
    <text evidence="2">Belongs to the SRY family.</text>
</comment>
<evidence type="ECO:0000256" key="1">
    <source>
        <dbReference type="ARBA" id="ARBA00004324"/>
    </source>
</evidence>
<evidence type="ECO:0000256" key="12">
    <source>
        <dbReference type="PROSITE-ProRule" id="PRU00267"/>
    </source>
</evidence>
<dbReference type="AlphaFoldDB" id="A0AAV7J325"/>
<reference evidence="15 16" key="1">
    <citation type="journal article" date="2021" name="J. Hered.">
        <title>A chromosome-level genome assembly of the parasitoid wasp, Cotesia glomerata (Hymenoptera: Braconidae).</title>
        <authorList>
            <person name="Pinto B.J."/>
            <person name="Weis J.J."/>
            <person name="Gamble T."/>
            <person name="Ode P.J."/>
            <person name="Paul R."/>
            <person name="Zaspel J.M."/>
        </authorList>
    </citation>
    <scope>NUCLEOTIDE SEQUENCE [LARGE SCALE GENOMIC DNA]</scope>
    <source>
        <strain evidence="15">CgM1</strain>
    </source>
</reference>
<keyword evidence="9" id="KW-0804">Transcription</keyword>
<dbReference type="PROSITE" id="PS50118">
    <property type="entry name" value="HMG_BOX_2"/>
    <property type="match status" value="1"/>
</dbReference>
<dbReference type="GO" id="GO:0001228">
    <property type="term" value="F:DNA-binding transcription activator activity, RNA polymerase II-specific"/>
    <property type="evidence" value="ECO:0007669"/>
    <property type="project" value="TreeGrafter"/>
</dbReference>
<feature type="compositionally biased region" description="Polar residues" evidence="13">
    <location>
        <begin position="63"/>
        <end position="78"/>
    </location>
</feature>
<evidence type="ECO:0000313" key="16">
    <source>
        <dbReference type="Proteomes" id="UP000826195"/>
    </source>
</evidence>
<keyword evidence="4" id="KW-0221">Differentiation</keyword>
<keyword evidence="5" id="KW-0112">Calmodulin-binding</keyword>
<dbReference type="GO" id="GO:0007548">
    <property type="term" value="P:sex differentiation"/>
    <property type="evidence" value="ECO:0007669"/>
    <property type="project" value="UniProtKB-KW"/>
</dbReference>
<keyword evidence="8" id="KW-0010">Activator</keyword>
<dbReference type="GO" id="GO:0000978">
    <property type="term" value="F:RNA polymerase II cis-regulatory region sequence-specific DNA binding"/>
    <property type="evidence" value="ECO:0007669"/>
    <property type="project" value="TreeGrafter"/>
</dbReference>
<evidence type="ECO:0000256" key="7">
    <source>
        <dbReference type="ARBA" id="ARBA00023125"/>
    </source>
</evidence>
<comment type="caution">
    <text evidence="15">The sequence shown here is derived from an EMBL/GenBank/DDBJ whole genome shotgun (WGS) entry which is preliminary data.</text>
</comment>
<evidence type="ECO:0000256" key="6">
    <source>
        <dbReference type="ARBA" id="ARBA00022928"/>
    </source>
</evidence>
<protein>
    <recommendedName>
        <fullName evidence="3">Sex-determining region Y protein</fullName>
    </recommendedName>
    <alternativeName>
        <fullName evidence="10">Testis-determining factor</fullName>
    </alternativeName>
</protein>
<dbReference type="InterPro" id="IPR009071">
    <property type="entry name" value="HMG_box_dom"/>
</dbReference>
<evidence type="ECO:0000256" key="9">
    <source>
        <dbReference type="ARBA" id="ARBA00023163"/>
    </source>
</evidence>
<dbReference type="Pfam" id="PF00505">
    <property type="entry name" value="HMG_box"/>
    <property type="match status" value="1"/>
</dbReference>
<dbReference type="GO" id="GO:0005516">
    <property type="term" value="F:calmodulin binding"/>
    <property type="evidence" value="ECO:0007669"/>
    <property type="project" value="UniProtKB-KW"/>
</dbReference>
<feature type="region of interest" description="Disordered" evidence="13">
    <location>
        <begin position="235"/>
        <end position="261"/>
    </location>
</feature>
<feature type="domain" description="HMG box" evidence="14">
    <location>
        <begin position="142"/>
        <end position="227"/>
    </location>
</feature>
<keyword evidence="16" id="KW-1185">Reference proteome</keyword>
<evidence type="ECO:0000256" key="4">
    <source>
        <dbReference type="ARBA" id="ARBA00022782"/>
    </source>
</evidence>
<evidence type="ECO:0000256" key="5">
    <source>
        <dbReference type="ARBA" id="ARBA00022860"/>
    </source>
</evidence>
<evidence type="ECO:0000256" key="3">
    <source>
        <dbReference type="ARBA" id="ARBA00019052"/>
    </source>
</evidence>
<dbReference type="EMBL" id="JAHXZJ010000001">
    <property type="protein sequence ID" value="KAH0567060.1"/>
    <property type="molecule type" value="Genomic_DNA"/>
</dbReference>
<dbReference type="CDD" id="cd01389">
    <property type="entry name" value="HMG-box_ROX1-like"/>
    <property type="match status" value="1"/>
</dbReference>
<gene>
    <name evidence="15" type="ORF">KQX54_006413</name>
</gene>
<evidence type="ECO:0000313" key="15">
    <source>
        <dbReference type="EMBL" id="KAH0567060.1"/>
    </source>
</evidence>
<dbReference type="InterPro" id="IPR036910">
    <property type="entry name" value="HMG_box_dom_sf"/>
</dbReference>
<feature type="compositionally biased region" description="Low complexity" evidence="13">
    <location>
        <begin position="39"/>
        <end position="57"/>
    </location>
</feature>
<dbReference type="Proteomes" id="UP000826195">
    <property type="component" value="Unassembled WGS sequence"/>
</dbReference>
<evidence type="ECO:0000256" key="13">
    <source>
        <dbReference type="SAM" id="MobiDB-lite"/>
    </source>
</evidence>
<name>A0AAV7J325_COTGL</name>
<dbReference type="SMART" id="SM00398">
    <property type="entry name" value="HMG"/>
    <property type="match status" value="1"/>
</dbReference>
<sequence>MSNYQFVVFSGKNKNKSTIKEDVESETEELSINQCEVDSSSSSSLSRASSSSSSTSSRKQLIVLTTSSDGISNSATIESDSKKRRINNTDKQSSSSRKRDSVSVSGKILKVDIGQKQVSVDAGASQLGGKYSNSNAPGKAKIPRPANAFMLFANEWRRKLANENPRESNKDISVRLSYESSVTLDPLYSLSRLGVLWKNMEKDAKEKYFSLARQVDAEHKRKYPGLLCLKRRVEKEKQNENGHQRRCIRGQLGRSTSRSRA</sequence>
<dbReference type="Gene3D" id="1.10.30.10">
    <property type="entry name" value="High mobility group box domain"/>
    <property type="match status" value="1"/>
</dbReference>
<accession>A0AAV7J325</accession>
<keyword evidence="6" id="KW-0726">Sexual differentiation</keyword>
<keyword evidence="7 12" id="KW-0238">DNA-binding</keyword>
<dbReference type="SUPFAM" id="SSF47095">
    <property type="entry name" value="HMG-box"/>
    <property type="match status" value="1"/>
</dbReference>
<evidence type="ECO:0000256" key="10">
    <source>
        <dbReference type="ARBA" id="ARBA00032498"/>
    </source>
</evidence>
<feature type="DNA-binding region" description="HMG box" evidence="12">
    <location>
        <begin position="142"/>
        <end position="227"/>
    </location>
</feature>
<dbReference type="PANTHER" id="PTHR10270">
    <property type="entry name" value="SOX TRANSCRIPTION FACTOR"/>
    <property type="match status" value="1"/>
</dbReference>
<evidence type="ECO:0000259" key="14">
    <source>
        <dbReference type="PROSITE" id="PS50118"/>
    </source>
</evidence>
<comment type="subcellular location">
    <subcellularLocation>
        <location evidence="1">Nucleus speckle</location>
    </subcellularLocation>
</comment>
<proteinExistence type="inferred from homology"/>
<dbReference type="InterPro" id="IPR050140">
    <property type="entry name" value="SRY-related_HMG-box_TF-like"/>
</dbReference>
<evidence type="ECO:0000256" key="8">
    <source>
        <dbReference type="ARBA" id="ARBA00023159"/>
    </source>
</evidence>
<dbReference type="GO" id="GO:0016607">
    <property type="term" value="C:nuclear speck"/>
    <property type="evidence" value="ECO:0007669"/>
    <property type="project" value="UniProtKB-SubCell"/>
</dbReference>
<organism evidence="15 16">
    <name type="scientific">Cotesia glomerata</name>
    <name type="common">Lepidopteran parasitic wasp</name>
    <name type="synonym">Apanteles glomeratus</name>
    <dbReference type="NCBI Taxonomy" id="32391"/>
    <lineage>
        <taxon>Eukaryota</taxon>
        <taxon>Metazoa</taxon>
        <taxon>Ecdysozoa</taxon>
        <taxon>Arthropoda</taxon>
        <taxon>Hexapoda</taxon>
        <taxon>Insecta</taxon>
        <taxon>Pterygota</taxon>
        <taxon>Neoptera</taxon>
        <taxon>Endopterygota</taxon>
        <taxon>Hymenoptera</taxon>
        <taxon>Apocrita</taxon>
        <taxon>Ichneumonoidea</taxon>
        <taxon>Braconidae</taxon>
        <taxon>Microgastrinae</taxon>
        <taxon>Cotesia</taxon>
    </lineage>
</organism>